<feature type="transmembrane region" description="Helical" evidence="7">
    <location>
        <begin position="172"/>
        <end position="189"/>
    </location>
</feature>
<keyword evidence="3" id="KW-0479">Metal-binding</keyword>
<feature type="domain" description="4Fe-4S ferredoxin-type" evidence="8">
    <location>
        <begin position="434"/>
        <end position="463"/>
    </location>
</feature>
<keyword evidence="6" id="KW-0411">Iron-sulfur</keyword>
<dbReference type="Pfam" id="PF12801">
    <property type="entry name" value="Fer4_5"/>
    <property type="match status" value="2"/>
</dbReference>
<dbReference type="Proteomes" id="UP000051096">
    <property type="component" value="Unassembled WGS sequence"/>
</dbReference>
<dbReference type="AlphaFoldDB" id="A0A0S8GIU0"/>
<dbReference type="InterPro" id="IPR017900">
    <property type="entry name" value="4Fe4S_Fe_S_CS"/>
</dbReference>
<dbReference type="Pfam" id="PF00037">
    <property type="entry name" value="Fer4"/>
    <property type="match status" value="1"/>
</dbReference>
<evidence type="ECO:0000256" key="3">
    <source>
        <dbReference type="ARBA" id="ARBA00022723"/>
    </source>
</evidence>
<sequence length="501" mass="55557">MTRKSKETHRTVRWIIQLLFLALFIIFFGLTKYGRPFGIQNLFFRLDPLILIVISIVYRTLMVAALLSVIVVVGTLVGGRFFCGYVCPLGTVLDMCHRAAGVQKRTDAVYKNGKYAIFLFVLISALVGSSFLHFFDPLIILARSLVLLVYPVVSYFTGFVTLVSVAVFTETFIALVTLLIIIALSVLFSRFWCRSLCPLGGLLALLSRFSLFKFFFKNDCSKCGICASVCPTSAIDYEAQTIDAAECIGCLRCYYECPEHAIAYAPHFAHTKTDFQRRHAACAVIAGIIAVPLVRSLLHTKLHGRLIRPPGAIPEPDFVNVCIHCGMCMKVCPTNGLQPCVFEAGLNGIWTPRLIAKIGGCEKNCNMCGQVCPTSAIRNLPLEEKTYAKIGTAVIDRSRCIAWEQNKVCLICDEACPYNAINSLSETVRDVTLLRPFVDERICTGCGLCEARCPIEGPAAIQVFSIGEERKRTGSYITEEKVRLRACEEKEEDIPSGFILE</sequence>
<organism evidence="9 10">
    <name type="scientific">candidate division WOR_3 bacterium SM23_60</name>
    <dbReference type="NCBI Taxonomy" id="1703780"/>
    <lineage>
        <taxon>Bacteria</taxon>
        <taxon>Bacteria division WOR-3</taxon>
    </lineage>
</organism>
<evidence type="ECO:0000256" key="4">
    <source>
        <dbReference type="ARBA" id="ARBA00022982"/>
    </source>
</evidence>
<dbReference type="Pfam" id="PF13237">
    <property type="entry name" value="Fer4_10"/>
    <property type="match status" value="1"/>
</dbReference>
<keyword evidence="4" id="KW-0249">Electron transport</keyword>
<dbReference type="InterPro" id="IPR051684">
    <property type="entry name" value="Electron_Trans/Redox"/>
</dbReference>
<evidence type="ECO:0000256" key="1">
    <source>
        <dbReference type="ARBA" id="ARBA00022448"/>
    </source>
</evidence>
<keyword evidence="7" id="KW-1133">Transmembrane helix</keyword>
<feature type="transmembrane region" description="Helical" evidence="7">
    <location>
        <begin position="115"/>
        <end position="135"/>
    </location>
</feature>
<dbReference type="PANTHER" id="PTHR30176:SF3">
    <property type="entry name" value="FERREDOXIN-TYPE PROTEIN NAPH"/>
    <property type="match status" value="1"/>
</dbReference>
<feature type="domain" description="4Fe-4S ferredoxin-type" evidence="8">
    <location>
        <begin position="212"/>
        <end position="237"/>
    </location>
</feature>
<feature type="transmembrane region" description="Helical" evidence="7">
    <location>
        <begin position="12"/>
        <end position="30"/>
    </location>
</feature>
<keyword evidence="5" id="KW-0408">Iron</keyword>
<dbReference type="GO" id="GO:0051539">
    <property type="term" value="F:4 iron, 4 sulfur cluster binding"/>
    <property type="evidence" value="ECO:0007669"/>
    <property type="project" value="UniProtKB-KW"/>
</dbReference>
<dbReference type="InterPro" id="IPR017896">
    <property type="entry name" value="4Fe4S_Fe-S-bd"/>
</dbReference>
<evidence type="ECO:0000313" key="9">
    <source>
        <dbReference type="EMBL" id="KPK72720.1"/>
    </source>
</evidence>
<dbReference type="Gene3D" id="3.30.70.20">
    <property type="match status" value="3"/>
</dbReference>
<evidence type="ECO:0000313" key="10">
    <source>
        <dbReference type="Proteomes" id="UP000051096"/>
    </source>
</evidence>
<dbReference type="PROSITE" id="PS00198">
    <property type="entry name" value="4FE4S_FER_1"/>
    <property type="match status" value="3"/>
</dbReference>
<dbReference type="PANTHER" id="PTHR30176">
    <property type="entry name" value="FERREDOXIN-TYPE PROTEIN NAPH"/>
    <property type="match status" value="1"/>
</dbReference>
<feature type="domain" description="4Fe-4S ferredoxin-type" evidence="8">
    <location>
        <begin position="312"/>
        <end position="342"/>
    </location>
</feature>
<keyword evidence="7" id="KW-0812">Transmembrane</keyword>
<keyword evidence="1" id="KW-0813">Transport</keyword>
<dbReference type="SUPFAM" id="SSF54862">
    <property type="entry name" value="4Fe-4S ferredoxins"/>
    <property type="match status" value="2"/>
</dbReference>
<feature type="transmembrane region" description="Helical" evidence="7">
    <location>
        <begin position="147"/>
        <end position="166"/>
    </location>
</feature>
<feature type="domain" description="4Fe-4S ferredoxin-type" evidence="8">
    <location>
        <begin position="238"/>
        <end position="267"/>
    </location>
</feature>
<dbReference type="GO" id="GO:0046872">
    <property type="term" value="F:metal ion binding"/>
    <property type="evidence" value="ECO:0007669"/>
    <property type="project" value="UniProtKB-KW"/>
</dbReference>
<evidence type="ECO:0000256" key="5">
    <source>
        <dbReference type="ARBA" id="ARBA00023004"/>
    </source>
</evidence>
<evidence type="ECO:0000256" key="2">
    <source>
        <dbReference type="ARBA" id="ARBA00022485"/>
    </source>
</evidence>
<protein>
    <recommendedName>
        <fullName evidence="8">4Fe-4S ferredoxin-type domain-containing protein</fullName>
    </recommendedName>
</protein>
<name>A0A0S8GIU0_UNCW3</name>
<gene>
    <name evidence="9" type="ORF">AMJ87_03930</name>
</gene>
<accession>A0A0S8GIU0</accession>
<evidence type="ECO:0000256" key="7">
    <source>
        <dbReference type="SAM" id="Phobius"/>
    </source>
</evidence>
<comment type="caution">
    <text evidence="9">The sequence shown here is derived from an EMBL/GenBank/DDBJ whole genome shotgun (WGS) entry which is preliminary data.</text>
</comment>
<feature type="domain" description="4Fe-4S ferredoxin-type" evidence="8">
    <location>
        <begin position="352"/>
        <end position="382"/>
    </location>
</feature>
<dbReference type="EMBL" id="LJUO01000024">
    <property type="protein sequence ID" value="KPK72720.1"/>
    <property type="molecule type" value="Genomic_DNA"/>
</dbReference>
<dbReference type="Pfam" id="PF12838">
    <property type="entry name" value="Fer4_7"/>
    <property type="match status" value="1"/>
</dbReference>
<reference evidence="9 10" key="1">
    <citation type="journal article" date="2015" name="Microbiome">
        <title>Genomic resolution of linkages in carbon, nitrogen, and sulfur cycling among widespread estuary sediment bacteria.</title>
        <authorList>
            <person name="Baker B.J."/>
            <person name="Lazar C.S."/>
            <person name="Teske A.P."/>
            <person name="Dick G.J."/>
        </authorList>
    </citation>
    <scope>NUCLEOTIDE SEQUENCE [LARGE SCALE GENOMIC DNA]</scope>
    <source>
        <strain evidence="9">SM23_60</strain>
    </source>
</reference>
<feature type="transmembrane region" description="Helical" evidence="7">
    <location>
        <begin position="50"/>
        <end position="74"/>
    </location>
</feature>
<proteinExistence type="predicted"/>
<evidence type="ECO:0000256" key="6">
    <source>
        <dbReference type="ARBA" id="ARBA00023014"/>
    </source>
</evidence>
<dbReference type="CDD" id="cd16373">
    <property type="entry name" value="DMSOR_beta_like"/>
    <property type="match status" value="1"/>
</dbReference>
<evidence type="ECO:0000259" key="8">
    <source>
        <dbReference type="PROSITE" id="PS51379"/>
    </source>
</evidence>
<keyword evidence="2" id="KW-0004">4Fe-4S</keyword>
<dbReference type="GO" id="GO:0005886">
    <property type="term" value="C:plasma membrane"/>
    <property type="evidence" value="ECO:0007669"/>
    <property type="project" value="TreeGrafter"/>
</dbReference>
<dbReference type="PROSITE" id="PS51379">
    <property type="entry name" value="4FE4S_FER_2"/>
    <property type="match status" value="6"/>
</dbReference>
<keyword evidence="7" id="KW-0472">Membrane</keyword>
<feature type="domain" description="4Fe-4S ferredoxin-type" evidence="8">
    <location>
        <begin position="391"/>
        <end position="427"/>
    </location>
</feature>